<dbReference type="AlphaFoldDB" id="A0A183FH59"/>
<proteinExistence type="predicted"/>
<dbReference type="Proteomes" id="UP000050761">
    <property type="component" value="Unassembled WGS sequence"/>
</dbReference>
<dbReference type="WBParaSite" id="HPBE_0000607001-mRNA-1">
    <property type="protein sequence ID" value="HPBE_0000607001-mRNA-1"/>
    <property type="gene ID" value="HPBE_0000607001"/>
</dbReference>
<reference evidence="3" key="2">
    <citation type="submission" date="2019-09" db="UniProtKB">
        <authorList>
            <consortium name="WormBaseParasite"/>
        </authorList>
    </citation>
    <scope>IDENTIFICATION</scope>
</reference>
<accession>A0A183FH59</accession>
<dbReference type="EMBL" id="UZAH01025591">
    <property type="protein sequence ID" value="VDO66818.1"/>
    <property type="molecule type" value="Genomic_DNA"/>
</dbReference>
<keyword evidence="2" id="KW-1185">Reference proteome</keyword>
<protein>
    <submittedName>
        <fullName evidence="3">Capsid protein</fullName>
    </submittedName>
</protein>
<name>A0A183FH59_HELPZ</name>
<accession>A0A3P8AQR2</accession>
<gene>
    <name evidence="1" type="ORF">HPBE_LOCUS6071</name>
</gene>
<evidence type="ECO:0000313" key="1">
    <source>
        <dbReference type="EMBL" id="VDO66818.1"/>
    </source>
</evidence>
<evidence type="ECO:0000313" key="3">
    <source>
        <dbReference type="WBParaSite" id="HPBE_0000607001-mRNA-1"/>
    </source>
</evidence>
<reference evidence="1 2" key="1">
    <citation type="submission" date="2018-11" db="EMBL/GenBank/DDBJ databases">
        <authorList>
            <consortium name="Pathogen Informatics"/>
        </authorList>
    </citation>
    <scope>NUCLEOTIDE SEQUENCE [LARGE SCALE GENOMIC DNA]</scope>
</reference>
<sequence>MPRSSITVPIADFVFRSLALSSNITVVHSHQSTASADAVCFGVGGTVQVYPVNICAATNLGAVSYATSGSYPGRRIWMSRTPYVKVTNLRLTIVSTTLQRSQSGLLAVGWVPFTTDTAEEWYRNTTFIPSYRDVTELPSHVVGKPLYLNCPLRGFCAQPRSPNDALGRILLSYLDNARTSSSQLTAEDFSCEIQMLGASTNSEICYYDVPVDALADKGIRLFRQSTWRRRRNPQSFDLADIDNEAEPADFQLMDDYTLSYDAMTNVCHVSGRLDEVTTQRHIKWQLNVHAFNNAEPG</sequence>
<organism evidence="2 3">
    <name type="scientific">Heligmosomoides polygyrus</name>
    <name type="common">Parasitic roundworm</name>
    <dbReference type="NCBI Taxonomy" id="6339"/>
    <lineage>
        <taxon>Eukaryota</taxon>
        <taxon>Metazoa</taxon>
        <taxon>Ecdysozoa</taxon>
        <taxon>Nematoda</taxon>
        <taxon>Chromadorea</taxon>
        <taxon>Rhabditida</taxon>
        <taxon>Rhabditina</taxon>
        <taxon>Rhabditomorpha</taxon>
        <taxon>Strongyloidea</taxon>
        <taxon>Heligmosomidae</taxon>
        <taxon>Heligmosomoides</taxon>
    </lineage>
</organism>
<evidence type="ECO:0000313" key="2">
    <source>
        <dbReference type="Proteomes" id="UP000050761"/>
    </source>
</evidence>